<keyword evidence="5" id="KW-0119">Carbohydrate metabolism</keyword>
<dbReference type="InterPro" id="IPR013785">
    <property type="entry name" value="Aldolase_TIM"/>
</dbReference>
<evidence type="ECO:0000313" key="6">
    <source>
        <dbReference type="EMBL" id="KOS54661.1"/>
    </source>
</evidence>
<gene>
    <name evidence="6" type="ORF">Z051_18955</name>
</gene>
<evidence type="ECO:0008006" key="8">
    <source>
        <dbReference type="Google" id="ProtNLM"/>
    </source>
</evidence>
<accession>A0A0M9WMM3</accession>
<comment type="pathway">
    <text evidence="1">Carbohydrate acid metabolism.</text>
</comment>
<reference evidence="7" key="2">
    <citation type="submission" date="2015-01" db="EMBL/GenBank/DDBJ databases">
        <title>Draft genome sequence of potential hydrocarbon metabolising strain of Rhodococcus rhodochrous.</title>
        <authorList>
            <person name="Aggarwal R.K."/>
            <person name="Dawar C."/>
        </authorList>
    </citation>
    <scope>NUCLEOTIDE SEQUENCE [LARGE SCALE GENOMIC DNA]</scope>
    <source>
        <strain evidence="7">KG-21</strain>
    </source>
</reference>
<evidence type="ECO:0000256" key="2">
    <source>
        <dbReference type="ARBA" id="ARBA00006906"/>
    </source>
</evidence>
<sequence>MMTTAGVLGKVIAVLRAANADRYHPVVDELIAGGIRNIELTLTTPGTLDVVHQLRAGVGDCARIGVGTVTTSTSAGDAIRAGAQFLVTPGVAAGPAELARQHNVPIMMGALTPTEIMAAIECEADLIKIFPASTVGADYLTQLRGPFPDLQAVPSGGVDSASARDWLAAGAVAVSIGGPLIGDALRGGSLRDLAARIRKLEQALKSGESC</sequence>
<dbReference type="PANTHER" id="PTHR30246:SF1">
    <property type="entry name" value="2-DEHYDRO-3-DEOXY-6-PHOSPHOGALACTONATE ALDOLASE-RELATED"/>
    <property type="match status" value="1"/>
</dbReference>
<dbReference type="InterPro" id="IPR000887">
    <property type="entry name" value="Aldlse_KDPG_KHG"/>
</dbReference>
<dbReference type="PATRIC" id="fig|1441923.3.peg.4137"/>
<evidence type="ECO:0000313" key="7">
    <source>
        <dbReference type="Proteomes" id="UP000037712"/>
    </source>
</evidence>
<dbReference type="Gene3D" id="3.20.20.70">
    <property type="entry name" value="Aldolase class I"/>
    <property type="match status" value="1"/>
</dbReference>
<proteinExistence type="inferred from homology"/>
<name>A0A0M9WMM3_RHORH</name>
<dbReference type="Pfam" id="PF01081">
    <property type="entry name" value="Aldolase"/>
    <property type="match status" value="1"/>
</dbReference>
<reference evidence="6 7" key="1">
    <citation type="journal article" date="2015" name="Genome Announc.">
        <title>Draft Genome Sequence of Rhodococcus rhodochrous Strain KG-21, a Soil Isolate from Oil Fields of Krishna-Godavari Basin, India.</title>
        <authorList>
            <person name="Dawar C."/>
            <person name="Aggarwal R.K."/>
        </authorList>
    </citation>
    <scope>NUCLEOTIDE SEQUENCE [LARGE SCALE GENOMIC DNA]</scope>
    <source>
        <strain evidence="6 7">KG-21</strain>
    </source>
</reference>
<dbReference type="SUPFAM" id="SSF51569">
    <property type="entry name" value="Aldolase"/>
    <property type="match status" value="1"/>
</dbReference>
<evidence type="ECO:0000256" key="4">
    <source>
        <dbReference type="ARBA" id="ARBA00023239"/>
    </source>
</evidence>
<dbReference type="RefSeq" id="WP_238586385.1">
    <property type="nucleotide sequence ID" value="NZ_AZYO01000060.1"/>
</dbReference>
<dbReference type="GO" id="GO:0016829">
    <property type="term" value="F:lyase activity"/>
    <property type="evidence" value="ECO:0007669"/>
    <property type="project" value="UniProtKB-KW"/>
</dbReference>
<dbReference type="CDD" id="cd00452">
    <property type="entry name" value="KDPG_aldolase"/>
    <property type="match status" value="1"/>
</dbReference>
<dbReference type="EMBL" id="AZYO01000060">
    <property type="protein sequence ID" value="KOS54661.1"/>
    <property type="molecule type" value="Genomic_DNA"/>
</dbReference>
<keyword evidence="4" id="KW-0456">Lyase</keyword>
<comment type="similarity">
    <text evidence="2">Belongs to the KHG/KDPG aldolase family.</text>
</comment>
<organism evidence="6 7">
    <name type="scientific">Rhodococcus rhodochrous KG-21</name>
    <dbReference type="NCBI Taxonomy" id="1441923"/>
    <lineage>
        <taxon>Bacteria</taxon>
        <taxon>Bacillati</taxon>
        <taxon>Actinomycetota</taxon>
        <taxon>Actinomycetes</taxon>
        <taxon>Mycobacteriales</taxon>
        <taxon>Nocardiaceae</taxon>
        <taxon>Rhodococcus</taxon>
    </lineage>
</organism>
<dbReference type="NCBIfam" id="TIGR01182">
    <property type="entry name" value="eda"/>
    <property type="match status" value="1"/>
</dbReference>
<comment type="caution">
    <text evidence="6">The sequence shown here is derived from an EMBL/GenBank/DDBJ whole genome shotgun (WGS) entry which is preliminary data.</text>
</comment>
<dbReference type="Proteomes" id="UP000037712">
    <property type="component" value="Unassembled WGS sequence"/>
</dbReference>
<dbReference type="AlphaFoldDB" id="A0A0M9WMM3"/>
<evidence type="ECO:0000256" key="1">
    <source>
        <dbReference type="ARBA" id="ARBA00004761"/>
    </source>
</evidence>
<evidence type="ECO:0000256" key="3">
    <source>
        <dbReference type="ARBA" id="ARBA00011233"/>
    </source>
</evidence>
<evidence type="ECO:0000256" key="5">
    <source>
        <dbReference type="ARBA" id="ARBA00023277"/>
    </source>
</evidence>
<protein>
    <recommendedName>
        <fullName evidence="8">2-dehydro-3-deoxyphosphogluconate aldolase</fullName>
    </recommendedName>
</protein>
<comment type="subunit">
    <text evidence="3">Homotrimer.</text>
</comment>
<dbReference type="PANTHER" id="PTHR30246">
    <property type="entry name" value="2-KETO-3-DEOXY-6-PHOSPHOGLUCONATE ALDOLASE"/>
    <property type="match status" value="1"/>
</dbReference>